<feature type="domain" description="Ig-like" evidence="15">
    <location>
        <begin position="81"/>
        <end position="170"/>
    </location>
</feature>
<dbReference type="InterPro" id="IPR003599">
    <property type="entry name" value="Ig_sub"/>
</dbReference>
<evidence type="ECO:0000259" key="16">
    <source>
        <dbReference type="PROSITE" id="PS50853"/>
    </source>
</evidence>
<dbReference type="Pfam" id="PF00047">
    <property type="entry name" value="ig"/>
    <property type="match status" value="1"/>
</dbReference>
<evidence type="ECO:0000256" key="6">
    <source>
        <dbReference type="ARBA" id="ARBA00022737"/>
    </source>
</evidence>
<keyword evidence="6" id="KW-0677">Repeat</keyword>
<evidence type="ECO:0000256" key="5">
    <source>
        <dbReference type="ARBA" id="ARBA00022729"/>
    </source>
</evidence>
<dbReference type="FunFam" id="2.60.40.10:FF:000005">
    <property type="entry name" value="Neuronal cell adhesion molecule"/>
    <property type="match status" value="1"/>
</dbReference>
<evidence type="ECO:0000256" key="14">
    <source>
        <dbReference type="SAM" id="SignalP"/>
    </source>
</evidence>
<protein>
    <submittedName>
        <fullName evidence="18 19">Contactin-2-like isoform X1</fullName>
    </submittedName>
</protein>
<organism evidence="17 18">
    <name type="scientific">Petromyzon marinus</name>
    <name type="common">Sea lamprey</name>
    <dbReference type="NCBI Taxonomy" id="7757"/>
    <lineage>
        <taxon>Eukaryota</taxon>
        <taxon>Metazoa</taxon>
        <taxon>Chordata</taxon>
        <taxon>Craniata</taxon>
        <taxon>Vertebrata</taxon>
        <taxon>Cyclostomata</taxon>
        <taxon>Hyperoartia</taxon>
        <taxon>Petromyzontiformes</taxon>
        <taxon>Petromyzontidae</taxon>
        <taxon>Petromyzon</taxon>
    </lineage>
</organism>
<evidence type="ECO:0000313" key="18">
    <source>
        <dbReference type="RefSeq" id="XP_032828326.1"/>
    </source>
</evidence>
<feature type="compositionally biased region" description="Polar residues" evidence="13">
    <location>
        <begin position="57"/>
        <end position="66"/>
    </location>
</feature>
<dbReference type="GO" id="GO:0007420">
    <property type="term" value="P:brain development"/>
    <property type="evidence" value="ECO:0007669"/>
    <property type="project" value="TreeGrafter"/>
</dbReference>
<dbReference type="SMART" id="SM00409">
    <property type="entry name" value="IG"/>
    <property type="match status" value="6"/>
</dbReference>
<feature type="signal peptide" evidence="14">
    <location>
        <begin position="1"/>
        <end position="23"/>
    </location>
</feature>
<dbReference type="KEGG" id="pmrn:116952791"/>
<dbReference type="GO" id="GO:0098632">
    <property type="term" value="F:cell-cell adhesion mediator activity"/>
    <property type="evidence" value="ECO:0007669"/>
    <property type="project" value="TreeGrafter"/>
</dbReference>
<dbReference type="RefSeq" id="XP_032828327.1">
    <property type="nucleotide sequence ID" value="XM_032972436.1"/>
</dbReference>
<feature type="domain" description="Ig-like" evidence="15">
    <location>
        <begin position="373"/>
        <end position="459"/>
    </location>
</feature>
<name>A0AAJ7U1X3_PETMA</name>
<dbReference type="FunFam" id="2.60.40.10:FF:000035">
    <property type="entry name" value="Contactin 1"/>
    <property type="match status" value="1"/>
</dbReference>
<feature type="domain" description="Ig-like" evidence="15">
    <location>
        <begin position="304"/>
        <end position="370"/>
    </location>
</feature>
<keyword evidence="17" id="KW-1185">Reference proteome</keyword>
<evidence type="ECO:0000313" key="17">
    <source>
        <dbReference type="Proteomes" id="UP001318040"/>
    </source>
</evidence>
<keyword evidence="10" id="KW-0325">Glycoprotein</keyword>
<dbReference type="FunFam" id="2.60.40.10:FF:000004">
    <property type="entry name" value="DCC isoform 1"/>
    <property type="match status" value="2"/>
</dbReference>
<dbReference type="SUPFAM" id="SSF49265">
    <property type="entry name" value="Fibronectin type III"/>
    <property type="match status" value="2"/>
</dbReference>
<dbReference type="Pfam" id="PF00041">
    <property type="entry name" value="fn3"/>
    <property type="match status" value="2"/>
</dbReference>
<dbReference type="AlphaFoldDB" id="A0AAJ7U1X3"/>
<feature type="domain" description="Fibronectin type-III" evidence="16">
    <location>
        <begin position="873"/>
        <end position="968"/>
    </location>
</feature>
<evidence type="ECO:0000256" key="12">
    <source>
        <dbReference type="ARBA" id="ARBA00023319"/>
    </source>
</evidence>
<dbReference type="GO" id="GO:0007411">
    <property type="term" value="P:axon guidance"/>
    <property type="evidence" value="ECO:0007669"/>
    <property type="project" value="TreeGrafter"/>
</dbReference>
<feature type="domain" description="Fibronectin type-III" evidence="16">
    <location>
        <begin position="970"/>
        <end position="1063"/>
    </location>
</feature>
<dbReference type="InterPro" id="IPR003598">
    <property type="entry name" value="Ig_sub2"/>
</dbReference>
<keyword evidence="8" id="KW-0472">Membrane</keyword>
<dbReference type="InterPro" id="IPR013098">
    <property type="entry name" value="Ig_I-set"/>
</dbReference>
<evidence type="ECO:0000256" key="3">
    <source>
        <dbReference type="ARBA" id="ARBA00022475"/>
    </source>
</evidence>
<keyword evidence="3" id="KW-1003">Cell membrane</keyword>
<dbReference type="PROSITE" id="PS50853">
    <property type="entry name" value="FN3"/>
    <property type="match status" value="4"/>
</dbReference>
<dbReference type="Pfam" id="PF07679">
    <property type="entry name" value="I-set"/>
    <property type="match status" value="2"/>
</dbReference>
<reference evidence="18 19" key="1">
    <citation type="submission" date="2025-04" db="UniProtKB">
        <authorList>
            <consortium name="RefSeq"/>
        </authorList>
    </citation>
    <scope>IDENTIFICATION</scope>
    <source>
        <tissue evidence="18 19">Sperm</tissue>
    </source>
</reference>
<evidence type="ECO:0000256" key="7">
    <source>
        <dbReference type="ARBA" id="ARBA00022889"/>
    </source>
</evidence>
<dbReference type="InterPro" id="IPR007110">
    <property type="entry name" value="Ig-like_dom"/>
</dbReference>
<comment type="similarity">
    <text evidence="2">Belongs to the immunoglobulin superfamily. Contactin family.</text>
</comment>
<dbReference type="RefSeq" id="XP_032828326.1">
    <property type="nucleotide sequence ID" value="XM_032972435.1"/>
</dbReference>
<sequence length="1111" mass="122090">MGVHWQGMLSLSLIALITVKVAGESDAGHSRRVHRNHQASHSASHHTHAHAHRASRPQQHQSSPCDNGTGHPTDKGYPLGPVFQEQPVDTEFFEEQPDRTVTLHCCARANPPASYRWMLNSTEIEYSERFSLQGGNLVISDAERSLHSGQYQCEASNVAGSVLSNKATLHFIYLNAFPVERREQSRVWENKGAYLLCAPPPHSPGVKFEWLFDEDTNSSAPPAPVRLDSRRFVSQTTGNLYFSHVKHYDVGRYSCLLHRQIGPVLNKTVNSSFISLQLKKNSVGNRLAVRLEVRPPPTMDVLVGQKLRLECFGMGNPVPNITWHRPGALLLQAGPVLEIEEVQTSDNGTYRCNANNKLGNTSASTEVLVHARPQWTLGIVNANIHIGNDLYWSCNATGTPTPLYQWLRNGILLESKGRILVSRDDGRLKITSVHMGDEGMYQCVASNEHGEIYSSAQLRVLAFAPEFNHSHPTVVQAVRGGSVNIACALHAAPRPSISWGRGTESLPNSSKMTILENGSLAIRDLERSDHGSYTCFAMNSLGKANATVTLQVKDRTSITLAPSGASVTVGGQVTLQCRAIPDPSLDVAFEWKLHDRSIDTDDKNPHYSRVRGKETVGDLVIRDVQLLHEGTYTCLAQTVVDTASAKADVVVRGPPGPPGGVKAVSVNATAVRVTWSHGADHHSPITSYTLECRSPLYNNRACVPTRTEPRNIEGDRESALVGDLKPWVEYEFKVVAHNACGRGNPSQPSQRIRTPGAVPTIVPSKIGGGGGVHRELTITWKSVEQEYRFGDRFTYNIRFRPLNSADKVWTTVVIGDADASRFVYKNASLEPYVPFEVQMQASNVHGGGPYSQVVVVHSAEDEPDVAPRRARAFPIARTACAVNYTEFKVTWEPILPNATSRRIVGYEIRYWKSTDNQAAAERVQTEFTNSVIIRGLVQKTLYHVEVRGYNTGGVGPPSPVASVHTNKNASSQIPEVRYTLKDDIVTIVWNPIHPLDESAVIKYQVRYHLKDRPKGKVYKVNTTETMLKVRLFAKDDYLVSVQALSASGEGPCTELHIHQPDNNLADEEAVATGQMEGSGIGGGASDGRAVWTTLWLCGLMQVLCTWSGGGL</sequence>
<dbReference type="FunFam" id="2.60.40.10:FF:000028">
    <property type="entry name" value="Neuronal cell adhesion molecule"/>
    <property type="match status" value="1"/>
</dbReference>
<gene>
    <name evidence="18 19" type="primary">LOC116952791</name>
</gene>
<evidence type="ECO:0000256" key="11">
    <source>
        <dbReference type="ARBA" id="ARBA00023288"/>
    </source>
</evidence>
<evidence type="ECO:0000256" key="2">
    <source>
        <dbReference type="ARBA" id="ARBA00009812"/>
    </source>
</evidence>
<keyword evidence="12" id="KW-0393">Immunoglobulin domain</keyword>
<dbReference type="PANTHER" id="PTHR44170">
    <property type="entry name" value="PROTEIN SIDEKICK"/>
    <property type="match status" value="1"/>
</dbReference>
<keyword evidence="4" id="KW-0336">GPI-anchor</keyword>
<feature type="region of interest" description="Disordered" evidence="13">
    <location>
        <begin position="27"/>
        <end position="81"/>
    </location>
</feature>
<proteinExistence type="inferred from homology"/>
<dbReference type="FunFam" id="2.60.40.10:FF:000052">
    <property type="entry name" value="Contactin 1"/>
    <property type="match status" value="1"/>
</dbReference>
<feature type="domain" description="Ig-like" evidence="15">
    <location>
        <begin position="556"/>
        <end position="650"/>
    </location>
</feature>
<dbReference type="Proteomes" id="UP001318040">
    <property type="component" value="Chromosome 48"/>
</dbReference>
<dbReference type="InterPro" id="IPR013151">
    <property type="entry name" value="Immunoglobulin_dom"/>
</dbReference>
<evidence type="ECO:0000256" key="8">
    <source>
        <dbReference type="ARBA" id="ARBA00023136"/>
    </source>
</evidence>
<dbReference type="SMART" id="SM00060">
    <property type="entry name" value="FN3"/>
    <property type="match status" value="4"/>
</dbReference>
<evidence type="ECO:0000256" key="4">
    <source>
        <dbReference type="ARBA" id="ARBA00022622"/>
    </source>
</evidence>
<evidence type="ECO:0000313" key="19">
    <source>
        <dbReference type="RefSeq" id="XP_032828327.1"/>
    </source>
</evidence>
<dbReference type="SUPFAM" id="SSF48726">
    <property type="entry name" value="Immunoglobulin"/>
    <property type="match status" value="6"/>
</dbReference>
<evidence type="ECO:0000256" key="10">
    <source>
        <dbReference type="ARBA" id="ARBA00023180"/>
    </source>
</evidence>
<dbReference type="SMART" id="SM00408">
    <property type="entry name" value="IGc2"/>
    <property type="match status" value="5"/>
</dbReference>
<evidence type="ECO:0000256" key="1">
    <source>
        <dbReference type="ARBA" id="ARBA00004609"/>
    </source>
</evidence>
<dbReference type="FunFam" id="2.60.40.10:FF:000064">
    <property type="entry name" value="Contactin 1"/>
    <property type="match status" value="1"/>
</dbReference>
<keyword evidence="11" id="KW-0449">Lipoprotein</keyword>
<evidence type="ECO:0000256" key="9">
    <source>
        <dbReference type="ARBA" id="ARBA00023157"/>
    </source>
</evidence>
<dbReference type="InterPro" id="IPR036179">
    <property type="entry name" value="Ig-like_dom_sf"/>
</dbReference>
<dbReference type="FunFam" id="2.60.40.10:FF:000047">
    <property type="entry name" value="Contactin 1"/>
    <property type="match status" value="1"/>
</dbReference>
<feature type="compositionally biased region" description="Basic residues" evidence="13">
    <location>
        <begin position="30"/>
        <end position="55"/>
    </location>
</feature>
<dbReference type="InterPro" id="IPR003961">
    <property type="entry name" value="FN3_dom"/>
</dbReference>
<comment type="subcellular location">
    <subcellularLocation>
        <location evidence="1">Cell membrane</location>
        <topology evidence="1">Lipid-anchor</topology>
        <topology evidence="1">GPI-anchor</topology>
    </subcellularLocation>
</comment>
<feature type="domain" description="Fibronectin type-III" evidence="16">
    <location>
        <begin position="762"/>
        <end position="861"/>
    </location>
</feature>
<dbReference type="PANTHER" id="PTHR44170:SF58">
    <property type="entry name" value="PROTEIN TURTLE HOMOLOG A-LIKE ISOFORM X1"/>
    <property type="match status" value="1"/>
</dbReference>
<evidence type="ECO:0000259" key="15">
    <source>
        <dbReference type="PROSITE" id="PS50835"/>
    </source>
</evidence>
<dbReference type="GO" id="GO:0098552">
    <property type="term" value="C:side of membrane"/>
    <property type="evidence" value="ECO:0007669"/>
    <property type="project" value="UniProtKB-KW"/>
</dbReference>
<keyword evidence="7" id="KW-0130">Cell adhesion</keyword>
<keyword evidence="5 14" id="KW-0732">Signal</keyword>
<dbReference type="CDD" id="cd00063">
    <property type="entry name" value="FN3"/>
    <property type="match status" value="3"/>
</dbReference>
<feature type="domain" description="Ig-like" evidence="15">
    <location>
        <begin position="178"/>
        <end position="270"/>
    </location>
</feature>
<dbReference type="PROSITE" id="PS50835">
    <property type="entry name" value="IG_LIKE"/>
    <property type="match status" value="6"/>
</dbReference>
<dbReference type="InterPro" id="IPR036116">
    <property type="entry name" value="FN3_sf"/>
</dbReference>
<feature type="domain" description="Ig-like" evidence="15">
    <location>
        <begin position="465"/>
        <end position="549"/>
    </location>
</feature>
<accession>A0AAJ7U1X3</accession>
<evidence type="ECO:0000256" key="13">
    <source>
        <dbReference type="SAM" id="MobiDB-lite"/>
    </source>
</evidence>
<dbReference type="GO" id="GO:0005886">
    <property type="term" value="C:plasma membrane"/>
    <property type="evidence" value="ECO:0007669"/>
    <property type="project" value="UniProtKB-SubCell"/>
</dbReference>
<dbReference type="GO" id="GO:0030424">
    <property type="term" value="C:axon"/>
    <property type="evidence" value="ECO:0007669"/>
    <property type="project" value="TreeGrafter"/>
</dbReference>
<dbReference type="Pfam" id="PF13927">
    <property type="entry name" value="Ig_3"/>
    <property type="match status" value="2"/>
</dbReference>
<feature type="chain" id="PRO_5044709431" evidence="14">
    <location>
        <begin position="24"/>
        <end position="1111"/>
    </location>
</feature>
<keyword evidence="9" id="KW-1015">Disulfide bond</keyword>
<dbReference type="InterPro" id="IPR013783">
    <property type="entry name" value="Ig-like_fold"/>
</dbReference>
<feature type="domain" description="Fibronectin type-III" evidence="16">
    <location>
        <begin position="657"/>
        <end position="757"/>
    </location>
</feature>
<dbReference type="Gene3D" id="2.60.40.10">
    <property type="entry name" value="Immunoglobulins"/>
    <property type="match status" value="10"/>
</dbReference>